<gene>
    <name evidence="7" type="ORF">NA57DRAFT_66356</name>
</gene>
<dbReference type="Proteomes" id="UP000799772">
    <property type="component" value="Unassembled WGS sequence"/>
</dbReference>
<evidence type="ECO:0000256" key="4">
    <source>
        <dbReference type="ARBA" id="ARBA00022857"/>
    </source>
</evidence>
<dbReference type="InterPro" id="IPR020946">
    <property type="entry name" value="Flavin_mOase-like"/>
</dbReference>
<evidence type="ECO:0000256" key="1">
    <source>
        <dbReference type="ARBA" id="ARBA00001974"/>
    </source>
</evidence>
<evidence type="ECO:0000313" key="8">
    <source>
        <dbReference type="Proteomes" id="UP000799772"/>
    </source>
</evidence>
<dbReference type="InterPro" id="IPR051820">
    <property type="entry name" value="FAD-binding_MO"/>
</dbReference>
<dbReference type="Pfam" id="PF00743">
    <property type="entry name" value="FMO-like"/>
    <property type="match status" value="1"/>
</dbReference>
<dbReference type="InterPro" id="IPR036188">
    <property type="entry name" value="FAD/NAD-bd_sf"/>
</dbReference>
<proteinExistence type="predicted"/>
<evidence type="ECO:0000256" key="3">
    <source>
        <dbReference type="ARBA" id="ARBA00022827"/>
    </source>
</evidence>
<dbReference type="OrthoDB" id="66881at2759"/>
<comment type="caution">
    <text evidence="7">The sequence shown here is derived from an EMBL/GenBank/DDBJ whole genome shotgun (WGS) entry which is preliminary data.</text>
</comment>
<protein>
    <submittedName>
        <fullName evidence="7">Monooxygenase flavin-binding family protein-like protein</fullName>
    </submittedName>
</protein>
<dbReference type="GO" id="GO:0050660">
    <property type="term" value="F:flavin adenine dinucleotide binding"/>
    <property type="evidence" value="ECO:0007669"/>
    <property type="project" value="InterPro"/>
</dbReference>
<sequence>MNGNAENHYDVVIIGAGISGINAGYRVQTQCPGRSYAILESRNNLGGTWDFWKYPGIRSDSDLYTFGFPWRPWPEQQSIADGPSIIKYLNDTASMFGIDKKIRLRHKLLAANWSSKAQQWTLTVEHDGEKKIYTAGYIIFGTGYYDYENPLPAVIPGIDNFKGEVVHPQFWPENLDYTDKKIVVIGSGATAVTLLPALAQKAAKVTMLQRTPTYVMSLPSVDNTGWLAHKLLPAWLAFQIVRVKFLVIPFLFFRLCRAYPNAAKRIMRRLTKNQLPDNVPWDPHFNPQYNPWEQRLCVCPDGDFYRALQKGRADVVTGHIKTVRENDILLENGESVEADIVVTATGLKIQLAGGADISVDGVMAEPGKKFLWRGVMLQDLPNASFIIGYTNASWTLGADATAQMATRILNHMRKNGYSSVVPRLSPDEEASMTAAPMMNLKSTYLERAKDLIPKSGDKAPWMARSSYFRDMWDIKFANLDDGLEFRREGLMG</sequence>
<evidence type="ECO:0000256" key="5">
    <source>
        <dbReference type="ARBA" id="ARBA00023002"/>
    </source>
</evidence>
<keyword evidence="3" id="KW-0274">FAD</keyword>
<dbReference type="GO" id="GO:0004499">
    <property type="term" value="F:N,N-dimethylaniline monooxygenase activity"/>
    <property type="evidence" value="ECO:0007669"/>
    <property type="project" value="InterPro"/>
</dbReference>
<dbReference type="Gene3D" id="3.50.50.60">
    <property type="entry name" value="FAD/NAD(P)-binding domain"/>
    <property type="match status" value="3"/>
</dbReference>
<keyword evidence="6 7" id="KW-0503">Monooxygenase</keyword>
<keyword evidence="2" id="KW-0285">Flavoprotein</keyword>
<evidence type="ECO:0000313" key="7">
    <source>
        <dbReference type="EMBL" id="KAF2097753.1"/>
    </source>
</evidence>
<name>A0A9P4M579_9PEZI</name>
<evidence type="ECO:0000256" key="2">
    <source>
        <dbReference type="ARBA" id="ARBA00022630"/>
    </source>
</evidence>
<dbReference type="PANTHER" id="PTHR43872">
    <property type="entry name" value="MONOOXYGENASE, PUTATIVE (AFU_ORTHOLOGUE AFUA_8G02570)-RELATED"/>
    <property type="match status" value="1"/>
</dbReference>
<reference evidence="7" key="1">
    <citation type="journal article" date="2020" name="Stud. Mycol.">
        <title>101 Dothideomycetes genomes: a test case for predicting lifestyles and emergence of pathogens.</title>
        <authorList>
            <person name="Haridas S."/>
            <person name="Albert R."/>
            <person name="Binder M."/>
            <person name="Bloem J."/>
            <person name="Labutti K."/>
            <person name="Salamov A."/>
            <person name="Andreopoulos B."/>
            <person name="Baker S."/>
            <person name="Barry K."/>
            <person name="Bills G."/>
            <person name="Bluhm B."/>
            <person name="Cannon C."/>
            <person name="Castanera R."/>
            <person name="Culley D."/>
            <person name="Daum C."/>
            <person name="Ezra D."/>
            <person name="Gonzalez J."/>
            <person name="Henrissat B."/>
            <person name="Kuo A."/>
            <person name="Liang C."/>
            <person name="Lipzen A."/>
            <person name="Lutzoni F."/>
            <person name="Magnuson J."/>
            <person name="Mondo S."/>
            <person name="Nolan M."/>
            <person name="Ohm R."/>
            <person name="Pangilinan J."/>
            <person name="Park H.-J."/>
            <person name="Ramirez L."/>
            <person name="Alfaro M."/>
            <person name="Sun H."/>
            <person name="Tritt A."/>
            <person name="Yoshinaga Y."/>
            <person name="Zwiers L.-H."/>
            <person name="Turgeon B."/>
            <person name="Goodwin S."/>
            <person name="Spatafora J."/>
            <person name="Crous P."/>
            <person name="Grigoriev I."/>
        </authorList>
    </citation>
    <scope>NUCLEOTIDE SEQUENCE</scope>
    <source>
        <strain evidence="7">CBS 133067</strain>
    </source>
</reference>
<keyword evidence="8" id="KW-1185">Reference proteome</keyword>
<accession>A0A9P4M579</accession>
<dbReference type="SUPFAM" id="SSF51905">
    <property type="entry name" value="FAD/NAD(P)-binding domain"/>
    <property type="match status" value="1"/>
</dbReference>
<dbReference type="GO" id="GO:0050661">
    <property type="term" value="F:NADP binding"/>
    <property type="evidence" value="ECO:0007669"/>
    <property type="project" value="InterPro"/>
</dbReference>
<organism evidence="7 8">
    <name type="scientific">Rhizodiscina lignyota</name>
    <dbReference type="NCBI Taxonomy" id="1504668"/>
    <lineage>
        <taxon>Eukaryota</taxon>
        <taxon>Fungi</taxon>
        <taxon>Dikarya</taxon>
        <taxon>Ascomycota</taxon>
        <taxon>Pezizomycotina</taxon>
        <taxon>Dothideomycetes</taxon>
        <taxon>Pleosporomycetidae</taxon>
        <taxon>Aulographales</taxon>
        <taxon>Rhizodiscinaceae</taxon>
        <taxon>Rhizodiscina</taxon>
    </lineage>
</organism>
<dbReference type="PANTHER" id="PTHR43872:SF1">
    <property type="entry name" value="MONOOXYGENASE, PUTATIVE (AFU_ORTHOLOGUE AFUA_8G02570)-RELATED"/>
    <property type="match status" value="1"/>
</dbReference>
<dbReference type="AlphaFoldDB" id="A0A9P4M579"/>
<keyword evidence="4" id="KW-0521">NADP</keyword>
<comment type="cofactor">
    <cofactor evidence="1">
        <name>FAD</name>
        <dbReference type="ChEBI" id="CHEBI:57692"/>
    </cofactor>
</comment>
<keyword evidence="5" id="KW-0560">Oxidoreductase</keyword>
<dbReference type="PRINTS" id="PR00411">
    <property type="entry name" value="PNDRDTASEI"/>
</dbReference>
<dbReference type="EMBL" id="ML978127">
    <property type="protein sequence ID" value="KAF2097753.1"/>
    <property type="molecule type" value="Genomic_DNA"/>
</dbReference>
<dbReference type="FunFam" id="3.50.50.60:FF:000228">
    <property type="entry name" value="FAD-containing monooxygenase EthA"/>
    <property type="match status" value="1"/>
</dbReference>
<evidence type="ECO:0000256" key="6">
    <source>
        <dbReference type="ARBA" id="ARBA00023033"/>
    </source>
</evidence>